<accession>A0A239AK09</accession>
<dbReference type="InterPro" id="IPR024432">
    <property type="entry name" value="Put_RecE_PDDEXK-like_dom"/>
</dbReference>
<dbReference type="Pfam" id="PF12684">
    <property type="entry name" value="DUF3799"/>
    <property type="match status" value="1"/>
</dbReference>
<reference evidence="3 4" key="1">
    <citation type="submission" date="2017-06" db="EMBL/GenBank/DDBJ databases">
        <authorList>
            <person name="Kim H.J."/>
            <person name="Triplett B.A."/>
        </authorList>
    </citation>
    <scope>NUCLEOTIDE SEQUENCE [LARGE SCALE GENOMIC DNA]</scope>
    <source>
        <strain evidence="3 4">SCA</strain>
    </source>
</reference>
<organism evidence="3 4">
    <name type="scientific">Anaerovirgula multivorans</name>
    <dbReference type="NCBI Taxonomy" id="312168"/>
    <lineage>
        <taxon>Bacteria</taxon>
        <taxon>Bacillati</taxon>
        <taxon>Bacillota</taxon>
        <taxon>Clostridia</taxon>
        <taxon>Peptostreptococcales</taxon>
        <taxon>Natronincolaceae</taxon>
        <taxon>Anaerovirgula</taxon>
    </lineage>
</organism>
<evidence type="ECO:0000256" key="1">
    <source>
        <dbReference type="ARBA" id="ARBA00022801"/>
    </source>
</evidence>
<evidence type="ECO:0000313" key="4">
    <source>
        <dbReference type="Proteomes" id="UP000198304"/>
    </source>
</evidence>
<dbReference type="RefSeq" id="WP_207652475.1">
    <property type="nucleotide sequence ID" value="NZ_FZOJ01000002.1"/>
</dbReference>
<dbReference type="EMBL" id="FZOJ01000002">
    <property type="protein sequence ID" value="SNR96007.1"/>
    <property type="molecule type" value="Genomic_DNA"/>
</dbReference>
<feature type="domain" description="Putative exodeoxyribonuclease 8 PDDEXK-like" evidence="2">
    <location>
        <begin position="19"/>
        <end position="250"/>
    </location>
</feature>
<dbReference type="InterPro" id="IPR011604">
    <property type="entry name" value="PDDEXK-like_dom_sf"/>
</dbReference>
<gene>
    <name evidence="3" type="ORF">SAMN05446037_1002102</name>
</gene>
<dbReference type="AlphaFoldDB" id="A0A239AK09"/>
<evidence type="ECO:0000259" key="2">
    <source>
        <dbReference type="Pfam" id="PF12684"/>
    </source>
</evidence>
<sequence>MKLLRNDYFSTEANRKFMSVSQYKAFLDCEARTMAELNKEHHREEKECFIEGKYLHAWNEGKLEEFKLENPSLNSSRGETKGQLKANYKILNEMIKTLETDKLCMMALEGEKEVVMTAELFGIPWKIMIDNYNPSKKRFSDLKAVQSLHKRHYNHKEGISQNFVEFYGYTTQIAVYSEVIRISTSMVDYMEGLLVAATKENPPDKAVISFDVDTIEHELMKIESNIERIIKVKNGDLEPESCGRCDFCKSNKKLTGVIHYSEL</sequence>
<dbReference type="GO" id="GO:0016787">
    <property type="term" value="F:hydrolase activity"/>
    <property type="evidence" value="ECO:0007669"/>
    <property type="project" value="UniProtKB-KW"/>
</dbReference>
<dbReference type="Gene3D" id="3.90.320.10">
    <property type="match status" value="1"/>
</dbReference>
<name>A0A239AK09_9FIRM</name>
<proteinExistence type="predicted"/>
<keyword evidence="1" id="KW-0378">Hydrolase</keyword>
<evidence type="ECO:0000313" key="3">
    <source>
        <dbReference type="EMBL" id="SNR96007.1"/>
    </source>
</evidence>
<keyword evidence="4" id="KW-1185">Reference proteome</keyword>
<protein>
    <recommendedName>
        <fullName evidence="2">Putative exodeoxyribonuclease 8 PDDEXK-like domain-containing protein</fullName>
    </recommendedName>
</protein>
<dbReference type="Proteomes" id="UP000198304">
    <property type="component" value="Unassembled WGS sequence"/>
</dbReference>